<organism evidence="2 3">
    <name type="scientific">Corynebacterium spheniscorum</name>
    <dbReference type="NCBI Taxonomy" id="185761"/>
    <lineage>
        <taxon>Bacteria</taxon>
        <taxon>Bacillati</taxon>
        <taxon>Actinomycetota</taxon>
        <taxon>Actinomycetes</taxon>
        <taxon>Mycobacteriales</taxon>
        <taxon>Corynebacteriaceae</taxon>
        <taxon>Corynebacterium</taxon>
    </lineage>
</organism>
<dbReference type="SUPFAM" id="SSF47598">
    <property type="entry name" value="Ribbon-helix-helix"/>
    <property type="match status" value="1"/>
</dbReference>
<dbReference type="EMBL" id="FOPJ01000022">
    <property type="protein sequence ID" value="SFG87186.1"/>
    <property type="molecule type" value="Genomic_DNA"/>
</dbReference>
<gene>
    <name evidence="2" type="ORF">SAMN05660282_02216</name>
</gene>
<dbReference type="RefSeq" id="WP_092287320.1">
    <property type="nucleotide sequence ID" value="NZ_FOPJ01000022.1"/>
</dbReference>
<name>A0A1I2VI82_9CORY</name>
<dbReference type="Gene3D" id="1.10.1220.10">
    <property type="entry name" value="Met repressor-like"/>
    <property type="match status" value="1"/>
</dbReference>
<reference evidence="2 3" key="1">
    <citation type="submission" date="2016-10" db="EMBL/GenBank/DDBJ databases">
        <authorList>
            <person name="de Groot N.N."/>
        </authorList>
    </citation>
    <scope>NUCLEOTIDE SEQUENCE [LARGE SCALE GENOMIC DNA]</scope>
    <source>
        <strain>J11</strain>
        <strain evidence="3">PG 39</strain>
    </source>
</reference>
<proteinExistence type="predicted"/>
<protein>
    <submittedName>
        <fullName evidence="2">Uncharacterized protein</fullName>
    </submittedName>
</protein>
<accession>A0A1I2VI82</accession>
<dbReference type="GO" id="GO:0006355">
    <property type="term" value="P:regulation of DNA-templated transcription"/>
    <property type="evidence" value="ECO:0007669"/>
    <property type="project" value="InterPro"/>
</dbReference>
<feature type="compositionally biased region" description="Low complexity" evidence="1">
    <location>
        <begin position="37"/>
        <end position="48"/>
    </location>
</feature>
<evidence type="ECO:0000313" key="2">
    <source>
        <dbReference type="EMBL" id="SFG87186.1"/>
    </source>
</evidence>
<keyword evidence="3" id="KW-1185">Reference proteome</keyword>
<dbReference type="InterPro" id="IPR010985">
    <property type="entry name" value="Ribbon_hlx_hlx"/>
</dbReference>
<sequence length="117" mass="12713">MKTELSPQAALKALDAANKRRSADAKAGNLTIAQAPAASVAKAPKAPATPKPARKPAATAFSEVDPNMKRTTIYLDDDVKKAFKIWCVTHDTTMTEWIAKTIVQHLKKKGWKVSIKT</sequence>
<dbReference type="AlphaFoldDB" id="A0A1I2VI82"/>
<dbReference type="Proteomes" id="UP000199065">
    <property type="component" value="Unassembled WGS sequence"/>
</dbReference>
<feature type="region of interest" description="Disordered" evidence="1">
    <location>
        <begin position="37"/>
        <end position="59"/>
    </location>
</feature>
<evidence type="ECO:0000313" key="3">
    <source>
        <dbReference type="Proteomes" id="UP000199065"/>
    </source>
</evidence>
<evidence type="ECO:0000256" key="1">
    <source>
        <dbReference type="SAM" id="MobiDB-lite"/>
    </source>
</evidence>
<dbReference type="InterPro" id="IPR013321">
    <property type="entry name" value="Arc_rbn_hlx_hlx"/>
</dbReference>